<comment type="subcellular location">
    <subcellularLocation>
        <location evidence="2">Cytoplasm</location>
    </subcellularLocation>
</comment>
<dbReference type="EMBL" id="SSTM01000002">
    <property type="protein sequence ID" value="TJW11517.1"/>
    <property type="molecule type" value="Genomic_DNA"/>
</dbReference>
<evidence type="ECO:0000256" key="9">
    <source>
        <dbReference type="PROSITE-ProRule" id="PRU00277"/>
    </source>
</evidence>
<proteinExistence type="inferred from homology"/>
<dbReference type="GO" id="GO:0005737">
    <property type="term" value="C:cytoplasm"/>
    <property type="evidence" value="ECO:0007669"/>
    <property type="project" value="UniProtKB-SubCell"/>
</dbReference>
<feature type="domain" description="PPIase FKBP-type" evidence="11">
    <location>
        <begin position="5"/>
        <end position="80"/>
    </location>
</feature>
<dbReference type="GO" id="GO:0042026">
    <property type="term" value="P:protein refolding"/>
    <property type="evidence" value="ECO:0007669"/>
    <property type="project" value="UniProtKB-ARBA"/>
</dbReference>
<dbReference type="InterPro" id="IPR046357">
    <property type="entry name" value="PPIase_dom_sf"/>
</dbReference>
<name>A0A4T9TFC0_9ACTN</name>
<keyword evidence="5 9" id="KW-0697">Rotamase</keyword>
<keyword evidence="7 9" id="KW-0413">Isomerase</keyword>
<evidence type="ECO:0000256" key="3">
    <source>
        <dbReference type="ARBA" id="ARBA00006577"/>
    </source>
</evidence>
<gene>
    <name evidence="12" type="ORF">E5982_04790</name>
</gene>
<evidence type="ECO:0000256" key="8">
    <source>
        <dbReference type="ARBA" id="ARBA00037071"/>
    </source>
</evidence>
<accession>A0A4T9TFC0</accession>
<comment type="function">
    <text evidence="8">Also involved in hydrogenase metallocenter assembly, probably by participating in the nickel insertion step. This function in hydrogenase biosynthesis requires chaperone activity and the presence of the metal-binding domain, but not PPIase activity.</text>
</comment>
<dbReference type="OrthoDB" id="25996at2"/>
<dbReference type="EC" id="5.2.1.8" evidence="10"/>
<dbReference type="PROSITE" id="PS50059">
    <property type="entry name" value="FKBP_PPIASE"/>
    <property type="match status" value="1"/>
</dbReference>
<dbReference type="Proteomes" id="UP000309454">
    <property type="component" value="Unassembled WGS sequence"/>
</dbReference>
<dbReference type="SUPFAM" id="SSF54534">
    <property type="entry name" value="FKBP-like"/>
    <property type="match status" value="1"/>
</dbReference>
<protein>
    <recommendedName>
        <fullName evidence="10">Peptidyl-prolyl cis-trans isomerase</fullName>
        <ecNumber evidence="10">5.2.1.8</ecNumber>
    </recommendedName>
</protein>
<evidence type="ECO:0000256" key="4">
    <source>
        <dbReference type="ARBA" id="ARBA00022490"/>
    </source>
</evidence>
<evidence type="ECO:0000256" key="10">
    <source>
        <dbReference type="RuleBase" id="RU003915"/>
    </source>
</evidence>
<dbReference type="Gene3D" id="3.10.50.40">
    <property type="match status" value="1"/>
</dbReference>
<dbReference type="GO" id="GO:0003755">
    <property type="term" value="F:peptidyl-prolyl cis-trans isomerase activity"/>
    <property type="evidence" value="ECO:0007669"/>
    <property type="project" value="UniProtKB-UniRule"/>
</dbReference>
<evidence type="ECO:0000256" key="6">
    <source>
        <dbReference type="ARBA" id="ARBA00023186"/>
    </source>
</evidence>
<dbReference type="Pfam" id="PF00254">
    <property type="entry name" value="FKBP_C"/>
    <property type="match status" value="1"/>
</dbReference>
<organism evidence="12 13">
    <name type="scientific">Parvibacter caecicola</name>
    <dbReference type="NCBI Taxonomy" id="747645"/>
    <lineage>
        <taxon>Bacteria</taxon>
        <taxon>Bacillati</taxon>
        <taxon>Actinomycetota</taxon>
        <taxon>Coriobacteriia</taxon>
        <taxon>Coriobacteriales</taxon>
        <taxon>Coriobacteriaceae</taxon>
        <taxon>Parvibacter</taxon>
    </lineage>
</organism>
<sequence>MSNEGKKVKIHYVGTLDDGEQFDSSVDRGEPIEFVCGAGQVIPGFDEAVMTMEVGEKRDIHIEPADAYGEFDEALVQEIPLSHIPNAEQLPVGQQIYMQGPGGQPMPVTVTKIEDGVATFDMNHPLAGKALNFALELVEVGD</sequence>
<evidence type="ECO:0000259" key="11">
    <source>
        <dbReference type="PROSITE" id="PS50059"/>
    </source>
</evidence>
<comment type="catalytic activity">
    <reaction evidence="1 9 10">
        <text>[protein]-peptidylproline (omega=180) = [protein]-peptidylproline (omega=0)</text>
        <dbReference type="Rhea" id="RHEA:16237"/>
        <dbReference type="Rhea" id="RHEA-COMP:10747"/>
        <dbReference type="Rhea" id="RHEA-COMP:10748"/>
        <dbReference type="ChEBI" id="CHEBI:83833"/>
        <dbReference type="ChEBI" id="CHEBI:83834"/>
        <dbReference type="EC" id="5.2.1.8"/>
    </reaction>
</comment>
<evidence type="ECO:0000256" key="7">
    <source>
        <dbReference type="ARBA" id="ARBA00023235"/>
    </source>
</evidence>
<keyword evidence="6" id="KW-0143">Chaperone</keyword>
<evidence type="ECO:0000256" key="5">
    <source>
        <dbReference type="ARBA" id="ARBA00023110"/>
    </source>
</evidence>
<comment type="caution">
    <text evidence="12">The sequence shown here is derived from an EMBL/GenBank/DDBJ whole genome shotgun (WGS) entry which is preliminary data.</text>
</comment>
<evidence type="ECO:0000256" key="2">
    <source>
        <dbReference type="ARBA" id="ARBA00004496"/>
    </source>
</evidence>
<reference evidence="12 13" key="1">
    <citation type="submission" date="2019-04" db="EMBL/GenBank/DDBJ databases">
        <title>Microbes associate with the intestines of laboratory mice.</title>
        <authorList>
            <person name="Navarre W."/>
            <person name="Wong E."/>
            <person name="Huang K.C."/>
            <person name="Tropini C."/>
            <person name="Ng K."/>
            <person name="Yu B."/>
        </authorList>
    </citation>
    <scope>NUCLEOTIDE SEQUENCE [LARGE SCALE GENOMIC DNA]</scope>
    <source>
        <strain evidence="12 13">NM48_B13</strain>
    </source>
</reference>
<dbReference type="InterPro" id="IPR001179">
    <property type="entry name" value="PPIase_FKBP_dom"/>
</dbReference>
<evidence type="ECO:0000313" key="12">
    <source>
        <dbReference type="EMBL" id="TJW11517.1"/>
    </source>
</evidence>
<dbReference type="RefSeq" id="WP_136845632.1">
    <property type="nucleotide sequence ID" value="NZ_CAPYQC010000023.1"/>
</dbReference>
<keyword evidence="13" id="KW-1185">Reference proteome</keyword>
<evidence type="ECO:0000256" key="1">
    <source>
        <dbReference type="ARBA" id="ARBA00000971"/>
    </source>
</evidence>
<dbReference type="PANTHER" id="PTHR47861:SF3">
    <property type="entry name" value="FKBP-TYPE PEPTIDYL-PROLYL CIS-TRANS ISOMERASE SLYD"/>
    <property type="match status" value="1"/>
</dbReference>
<evidence type="ECO:0000313" key="13">
    <source>
        <dbReference type="Proteomes" id="UP000309454"/>
    </source>
</evidence>
<comment type="similarity">
    <text evidence="3 10">Belongs to the FKBP-type PPIase family.</text>
</comment>
<dbReference type="AlphaFoldDB" id="A0A4T9TFC0"/>
<keyword evidence="4" id="KW-0963">Cytoplasm</keyword>
<dbReference type="PANTHER" id="PTHR47861">
    <property type="entry name" value="FKBP-TYPE PEPTIDYL-PROLYL CIS-TRANS ISOMERASE SLYD"/>
    <property type="match status" value="1"/>
</dbReference>